<keyword evidence="2" id="KW-1185">Reference proteome</keyword>
<proteinExistence type="predicted"/>
<protein>
    <submittedName>
        <fullName evidence="1">Uncharacterized protein</fullName>
    </submittedName>
</protein>
<comment type="caution">
    <text evidence="1">The sequence shown here is derived from an EMBL/GenBank/DDBJ whole genome shotgun (WGS) entry which is preliminary data.</text>
</comment>
<feature type="non-terminal residue" evidence="1">
    <location>
        <position position="1"/>
    </location>
</feature>
<feature type="non-terminal residue" evidence="1">
    <location>
        <position position="69"/>
    </location>
</feature>
<gene>
    <name evidence="1" type="ORF">PFISCL1PPCAC_10000</name>
</gene>
<dbReference type="AlphaFoldDB" id="A0AAV5VK83"/>
<sequence>RASLHHVARPVAVFREVFKTKIFFDDKPSMTTVSYRHGGKPAVAGHPTITSSLIQSLQMLVQSIDVNYR</sequence>
<evidence type="ECO:0000313" key="2">
    <source>
        <dbReference type="Proteomes" id="UP001432322"/>
    </source>
</evidence>
<name>A0AAV5VK83_9BILA</name>
<evidence type="ECO:0000313" key="1">
    <source>
        <dbReference type="EMBL" id="GMT18703.1"/>
    </source>
</evidence>
<organism evidence="1 2">
    <name type="scientific">Pristionchus fissidentatus</name>
    <dbReference type="NCBI Taxonomy" id="1538716"/>
    <lineage>
        <taxon>Eukaryota</taxon>
        <taxon>Metazoa</taxon>
        <taxon>Ecdysozoa</taxon>
        <taxon>Nematoda</taxon>
        <taxon>Chromadorea</taxon>
        <taxon>Rhabditida</taxon>
        <taxon>Rhabditina</taxon>
        <taxon>Diplogasteromorpha</taxon>
        <taxon>Diplogasteroidea</taxon>
        <taxon>Neodiplogasteridae</taxon>
        <taxon>Pristionchus</taxon>
    </lineage>
</organism>
<reference evidence="1" key="1">
    <citation type="submission" date="2023-10" db="EMBL/GenBank/DDBJ databases">
        <title>Genome assembly of Pristionchus species.</title>
        <authorList>
            <person name="Yoshida K."/>
            <person name="Sommer R.J."/>
        </authorList>
    </citation>
    <scope>NUCLEOTIDE SEQUENCE</scope>
    <source>
        <strain evidence="1">RS5133</strain>
    </source>
</reference>
<accession>A0AAV5VK83</accession>
<dbReference type="Proteomes" id="UP001432322">
    <property type="component" value="Unassembled WGS sequence"/>
</dbReference>
<dbReference type="EMBL" id="BTSY01000003">
    <property type="protein sequence ID" value="GMT18703.1"/>
    <property type="molecule type" value="Genomic_DNA"/>
</dbReference>